<protein>
    <submittedName>
        <fullName evidence="7">FAD-linked oxidase</fullName>
    </submittedName>
</protein>
<dbReference type="SUPFAM" id="SSF55103">
    <property type="entry name" value="FAD-linked oxidases, C-terminal domain"/>
    <property type="match status" value="1"/>
</dbReference>
<dbReference type="InterPro" id="IPR004113">
    <property type="entry name" value="FAD-bd_oxidored_4_C"/>
</dbReference>
<proteinExistence type="inferred from homology"/>
<comment type="similarity">
    <text evidence="2">Belongs to the FAD-binding oxidoreductase/transferase type 4 family.</text>
</comment>
<dbReference type="OrthoDB" id="8522822at2"/>
<dbReference type="InterPro" id="IPR006094">
    <property type="entry name" value="Oxid_FAD_bind_N"/>
</dbReference>
<evidence type="ECO:0000256" key="5">
    <source>
        <dbReference type="ARBA" id="ARBA00023002"/>
    </source>
</evidence>
<sequence>MAEHTMKAIVQMLIDALGAESVRCGDAIEPRYLGDWSGRSTVAPLAVVLPRSTGEVATVLRLCNGARQSVVPQGGMTGLAGGAIPSGADICLSLERLVGIEEIDRAAATMTVLAGTTLQTVQEAAQEAGFEFALDLGARGSCQIGGNLATNAGGVRVLQSGTARDQVLGLEAVLADGSVLSSMNKMVKNNTGYDLRNLFIGSEGTLGVITRAVLRLKPRRAARNTALCALKDYDGAVALLRSLQSTFGDEIGAFEIMWPEFYDFGVSLTRLRQSPLGQAYPLYALIEQAGFSDDHGERFAAALNAQLEAGVVLDAVVAQSQAETQALWAIREATAELPVKLEPINFDVSLPIGEIGHFVHACRKAFAARWPTHYGLYFGHIGDSNLHVTLDARSIPGVTVEEVDLALYGMVRDYSGSISAEHGIGVLKRPFLGYSRSPAELACMQAIKHALDPHGILNPGKVLPAAGDRNARSEQGTQ</sequence>
<comment type="cofactor">
    <cofactor evidence="1">
        <name>FAD</name>
        <dbReference type="ChEBI" id="CHEBI:57692"/>
    </cofactor>
</comment>
<dbReference type="InterPro" id="IPR036318">
    <property type="entry name" value="FAD-bd_PCMH-like_sf"/>
</dbReference>
<keyword evidence="3" id="KW-0285">Flavoprotein</keyword>
<dbReference type="PANTHER" id="PTHR43716:SF1">
    <property type="entry name" value="D-2-HYDROXYGLUTARATE DEHYDROGENASE, MITOCHONDRIAL"/>
    <property type="match status" value="1"/>
</dbReference>
<dbReference type="InterPro" id="IPR016166">
    <property type="entry name" value="FAD-bd_PCMH"/>
</dbReference>
<evidence type="ECO:0000313" key="7">
    <source>
        <dbReference type="EMBL" id="KLU26596.1"/>
    </source>
</evidence>
<evidence type="ECO:0000256" key="2">
    <source>
        <dbReference type="ARBA" id="ARBA00008000"/>
    </source>
</evidence>
<dbReference type="PROSITE" id="PS51387">
    <property type="entry name" value="FAD_PCMH"/>
    <property type="match status" value="1"/>
</dbReference>
<dbReference type="Pfam" id="PF01565">
    <property type="entry name" value="FAD_binding_4"/>
    <property type="match status" value="1"/>
</dbReference>
<dbReference type="InterPro" id="IPR016169">
    <property type="entry name" value="FAD-bd_PCMH_sub2"/>
</dbReference>
<evidence type="ECO:0000256" key="3">
    <source>
        <dbReference type="ARBA" id="ARBA00022630"/>
    </source>
</evidence>
<organism evidence="7 8">
    <name type="scientific">Caballeronia mineralivorans PML1(12)</name>
    <dbReference type="NCBI Taxonomy" id="908627"/>
    <lineage>
        <taxon>Bacteria</taxon>
        <taxon>Pseudomonadati</taxon>
        <taxon>Pseudomonadota</taxon>
        <taxon>Betaproteobacteria</taxon>
        <taxon>Burkholderiales</taxon>
        <taxon>Burkholderiaceae</taxon>
        <taxon>Caballeronia</taxon>
    </lineage>
</organism>
<evidence type="ECO:0000256" key="4">
    <source>
        <dbReference type="ARBA" id="ARBA00022827"/>
    </source>
</evidence>
<dbReference type="Proteomes" id="UP000035963">
    <property type="component" value="Unassembled WGS sequence"/>
</dbReference>
<dbReference type="AlphaFoldDB" id="A0A0J1D1R5"/>
<dbReference type="Gene3D" id="3.30.70.2740">
    <property type="match status" value="1"/>
</dbReference>
<gene>
    <name evidence="7" type="ORF">EOS_08575</name>
</gene>
<dbReference type="FunFam" id="1.10.45.10:FF:000001">
    <property type="entry name" value="D-lactate dehydrogenase mitochondrial"/>
    <property type="match status" value="1"/>
</dbReference>
<dbReference type="SUPFAM" id="SSF56176">
    <property type="entry name" value="FAD-binding/transporter-associated domain-like"/>
    <property type="match status" value="1"/>
</dbReference>
<dbReference type="Gene3D" id="3.30.465.10">
    <property type="match status" value="1"/>
</dbReference>
<name>A0A0J1D1R5_9BURK</name>
<dbReference type="GO" id="GO:0022904">
    <property type="term" value="P:respiratory electron transport chain"/>
    <property type="evidence" value="ECO:0007669"/>
    <property type="project" value="TreeGrafter"/>
</dbReference>
<dbReference type="PATRIC" id="fig|908627.4.peg.1892"/>
<dbReference type="Gene3D" id="3.30.70.2190">
    <property type="match status" value="1"/>
</dbReference>
<feature type="domain" description="FAD-binding PCMH-type" evidence="6">
    <location>
        <begin position="40"/>
        <end position="219"/>
    </location>
</feature>
<dbReference type="Pfam" id="PF02913">
    <property type="entry name" value="FAD-oxidase_C"/>
    <property type="match status" value="1"/>
</dbReference>
<dbReference type="GO" id="GO:0016491">
    <property type="term" value="F:oxidoreductase activity"/>
    <property type="evidence" value="ECO:0007669"/>
    <property type="project" value="UniProtKB-KW"/>
</dbReference>
<comment type="caution">
    <text evidence="7">The sequence shown here is derived from an EMBL/GenBank/DDBJ whole genome shotgun (WGS) entry which is preliminary data.</text>
</comment>
<keyword evidence="4" id="KW-0274">FAD</keyword>
<dbReference type="EMBL" id="AEJF01000063">
    <property type="protein sequence ID" value="KLU26596.1"/>
    <property type="molecule type" value="Genomic_DNA"/>
</dbReference>
<evidence type="ECO:0000256" key="1">
    <source>
        <dbReference type="ARBA" id="ARBA00001974"/>
    </source>
</evidence>
<dbReference type="InterPro" id="IPR016164">
    <property type="entry name" value="FAD-linked_Oxase-like_C"/>
</dbReference>
<accession>A0A0J1D1R5</accession>
<evidence type="ECO:0000313" key="8">
    <source>
        <dbReference type="Proteomes" id="UP000035963"/>
    </source>
</evidence>
<dbReference type="InterPro" id="IPR016167">
    <property type="entry name" value="FAD-bd_PCMH_sub1"/>
</dbReference>
<dbReference type="PANTHER" id="PTHR43716">
    <property type="entry name" value="D-2-HYDROXYGLUTARATE DEHYDROGENASE, MITOCHONDRIAL"/>
    <property type="match status" value="1"/>
</dbReference>
<dbReference type="InterPro" id="IPR016171">
    <property type="entry name" value="Vanillyl_alc_oxidase_C-sub2"/>
</dbReference>
<reference evidence="7 8" key="1">
    <citation type="journal article" date="2015" name="Genome Announc.">
        <title>Draft Genome Sequence of Burkholderia sp. Strain PML1(12), an Ectomycorrhizosphere-Inhabiting Bacterium with Effective Mineral-Weathering Ability.</title>
        <authorList>
            <person name="Uroz S."/>
            <person name="Oger P."/>
        </authorList>
    </citation>
    <scope>NUCLEOTIDE SEQUENCE [LARGE SCALE GENOMIC DNA]</scope>
    <source>
        <strain evidence="8">PML1(12)</strain>
    </source>
</reference>
<dbReference type="InterPro" id="IPR051264">
    <property type="entry name" value="FAD-oxidored/transferase_4"/>
</dbReference>
<keyword evidence="8" id="KW-1185">Reference proteome</keyword>
<dbReference type="GO" id="GO:0071949">
    <property type="term" value="F:FAD binding"/>
    <property type="evidence" value="ECO:0007669"/>
    <property type="project" value="InterPro"/>
</dbReference>
<dbReference type="Gene3D" id="1.10.45.10">
    <property type="entry name" value="Vanillyl-alcohol Oxidase, Chain A, domain 4"/>
    <property type="match status" value="1"/>
</dbReference>
<dbReference type="Gene3D" id="3.30.43.10">
    <property type="entry name" value="Uridine Diphospho-n-acetylenolpyruvylglucosamine Reductase, domain 2"/>
    <property type="match status" value="1"/>
</dbReference>
<evidence type="ECO:0000259" key="6">
    <source>
        <dbReference type="PROSITE" id="PS51387"/>
    </source>
</evidence>
<keyword evidence="5" id="KW-0560">Oxidoreductase</keyword>